<sequence length="240" mass="25892">MSKRYLGFLAAALVGVCVSPVMATAAHAAKSTPSVTVNASPEPVRAGSSVKVAGRVGSGTSGNNGRVNIYFRKASASTFTYVGYTSASASGTYAKYLKQSTSGVWKVRFLGNTRRNANWSGTDYVEAQAYRNVTTTRFSKSGTGDYTSAPITMYVDKPALVTMTAQCVEPDYNFLSVDWIGHPEFDWEMADLSFPTSGYAASGSSYMYPSVRDGFIDITTQDDCSWTVKITQVVRKLVKV</sequence>
<keyword evidence="1" id="KW-0732">Signal</keyword>
<dbReference type="Proteomes" id="UP001500218">
    <property type="component" value="Unassembled WGS sequence"/>
</dbReference>
<dbReference type="EMBL" id="BAAALT010000198">
    <property type="protein sequence ID" value="GAA1823051.1"/>
    <property type="molecule type" value="Genomic_DNA"/>
</dbReference>
<protein>
    <submittedName>
        <fullName evidence="2">Uncharacterized protein</fullName>
    </submittedName>
</protein>
<reference evidence="2 3" key="1">
    <citation type="journal article" date="2019" name="Int. J. Syst. Evol. Microbiol.">
        <title>The Global Catalogue of Microorganisms (GCM) 10K type strain sequencing project: providing services to taxonomists for standard genome sequencing and annotation.</title>
        <authorList>
            <consortium name="The Broad Institute Genomics Platform"/>
            <consortium name="The Broad Institute Genome Sequencing Center for Infectious Disease"/>
            <person name="Wu L."/>
            <person name="Ma J."/>
        </authorList>
    </citation>
    <scope>NUCLEOTIDE SEQUENCE [LARGE SCALE GENOMIC DNA]</scope>
    <source>
        <strain evidence="2 3">JCM 13250</strain>
    </source>
</reference>
<feature type="chain" id="PRO_5046058987" evidence="1">
    <location>
        <begin position="24"/>
        <end position="240"/>
    </location>
</feature>
<dbReference type="RefSeq" id="WP_344137020.1">
    <property type="nucleotide sequence ID" value="NZ_BAAALT010000198.1"/>
</dbReference>
<organism evidence="2 3">
    <name type="scientific">Luedemannella flava</name>
    <dbReference type="NCBI Taxonomy" id="349316"/>
    <lineage>
        <taxon>Bacteria</taxon>
        <taxon>Bacillati</taxon>
        <taxon>Actinomycetota</taxon>
        <taxon>Actinomycetes</taxon>
        <taxon>Micromonosporales</taxon>
        <taxon>Micromonosporaceae</taxon>
        <taxon>Luedemannella</taxon>
    </lineage>
</organism>
<proteinExistence type="predicted"/>
<gene>
    <name evidence="2" type="ORF">GCM10009682_49210</name>
</gene>
<evidence type="ECO:0000313" key="3">
    <source>
        <dbReference type="Proteomes" id="UP001500218"/>
    </source>
</evidence>
<comment type="caution">
    <text evidence="2">The sequence shown here is derived from an EMBL/GenBank/DDBJ whole genome shotgun (WGS) entry which is preliminary data.</text>
</comment>
<name>A0ABN2MFE2_9ACTN</name>
<feature type="signal peptide" evidence="1">
    <location>
        <begin position="1"/>
        <end position="23"/>
    </location>
</feature>
<keyword evidence="3" id="KW-1185">Reference proteome</keyword>
<evidence type="ECO:0000313" key="2">
    <source>
        <dbReference type="EMBL" id="GAA1823051.1"/>
    </source>
</evidence>
<evidence type="ECO:0000256" key="1">
    <source>
        <dbReference type="SAM" id="SignalP"/>
    </source>
</evidence>
<accession>A0ABN2MFE2</accession>